<evidence type="ECO:0000313" key="1">
    <source>
        <dbReference type="EMBL" id="VFK44515.1"/>
    </source>
</evidence>
<organism evidence="1">
    <name type="scientific">Candidatus Kentrum sp. TC</name>
    <dbReference type="NCBI Taxonomy" id="2126339"/>
    <lineage>
        <taxon>Bacteria</taxon>
        <taxon>Pseudomonadati</taxon>
        <taxon>Pseudomonadota</taxon>
        <taxon>Gammaproteobacteria</taxon>
        <taxon>Candidatus Kentrum</taxon>
    </lineage>
</organism>
<protein>
    <submittedName>
        <fullName evidence="1">Uncharacterized protein</fullName>
    </submittedName>
</protein>
<proteinExistence type="predicted"/>
<accession>A0A450YSM5</accession>
<dbReference type="EMBL" id="CAADFT010000036">
    <property type="protein sequence ID" value="VFK44515.1"/>
    <property type="molecule type" value="Genomic_DNA"/>
</dbReference>
<gene>
    <name evidence="1" type="ORF">BECKTC1821E_GA0114239_103625</name>
</gene>
<name>A0A450YSM5_9GAMM</name>
<sequence>MLSVPSAKDWGGLANPDIDSDGPVFWMALLGFVPHTNLRASIGKNRHLHRALRAALAMQAPSDGLRRLRIERLLATMHAYRRRDILDQDITAIHLEYFLDFIMTESGSAANFTWDHANDSSRRCAIGRVDKRRGHESILNLSDFAYLANGETISYEAIFRKSACFPNTFTVSDTWERDINGKDCPDHQADGHTRQYQGEADYRWPIGHVLCAVFGLDGPLLA</sequence>
<reference evidence="1" key="1">
    <citation type="submission" date="2019-02" db="EMBL/GenBank/DDBJ databases">
        <authorList>
            <person name="Gruber-Vodicka R. H."/>
            <person name="Seah K. B. B."/>
        </authorList>
    </citation>
    <scope>NUCLEOTIDE SEQUENCE</scope>
    <source>
        <strain evidence="1">BECK_BZ125</strain>
    </source>
</reference>
<dbReference type="AlphaFoldDB" id="A0A450YSM5"/>